<sequence length="872" mass="100989">MPTTSTLLLPPHPPQQNTLDSKLAARVEALEQKLVAFEQKSKNLNNTTQNLRSKVFNLELQDLPYKIDQTVNTVVKEAVHKALQAPLRDRFRELLEADMKKILHQRMFESGSYKLLPEHVVLYEALEASMDRENRDEFLAKIDKSRKRRRDDQDLPPLPPDNVNISNSKDTDTLHLPNISLQFQMEAYHRMLTDQVDLVNPEGHRIDLEYLVTSDKGRRSSLSISKMKAAHYLDFGLKELVSSLWIESERGYEISAAYGISQWWFKRKEFYINRHDAPSDRSKVRSYIRILCVISLKTYVRYGYVFLKEIVLCRDDYKEYKISEADFKNLHPNDFEDLYQLHLQGQLNHLSRDDKVYLFNTVNMWIRNIVIRKRVEDLQLRIESYQTKLNLTQPDWDASDFLFEEDYTIVSDGMLNMIIEKLDHMVKDFRLFKYNLSMTTRIWSEDDRRRSKEFMEVIEHRLKLQRIFRSLESFNIQVIPKYHIEDGNPARANIKQALGRSVLTGSRGSSKDGDGDTSFSGVYFITACSYSTDTSKELMKSQVMLGIKCSKAFPLPVMKIPLLEYFATVSAKEFPLLSSRSNSWEQQVVSELVEKFDQKKNNTQTLSFPHNLKTRSEMDLPNPTFAKTLILDIGKAPQEETGKGPASESSTKKKGRTIVITIKDMKKRRNDVKARITLLLALPDEHQLRFRKYETAKELWEVILKTFDGNEATKKTKKNQLKQQYGKFKAEGSKTLEQTFNRLEKGEVHTASVLTASTQVSTTSTDVAAASISHDTVCAYIASQSNGSQIKYEDITQIDKDDIKEIDIKWNMALLSMRADRECRAPRSQDRGRRESYKQGPKEEEPAPKALMTIDGLDRIGVTWPMRKRTML</sequence>
<evidence type="ECO:0000256" key="2">
    <source>
        <dbReference type="SAM" id="MobiDB-lite"/>
    </source>
</evidence>
<proteinExistence type="predicted"/>
<comment type="caution">
    <text evidence="3">The sequence shown here is derived from an EMBL/GenBank/DDBJ whole genome shotgun (WGS) entry which is preliminary data.</text>
</comment>
<gene>
    <name evidence="3" type="ORF">Tci_028800</name>
</gene>
<feature type="coiled-coil region" evidence="1">
    <location>
        <begin position="20"/>
        <end position="54"/>
    </location>
</feature>
<accession>A0A6L2L856</accession>
<dbReference type="AlphaFoldDB" id="A0A6L2L856"/>
<keyword evidence="3" id="KW-0418">Kinase</keyword>
<dbReference type="Pfam" id="PF14223">
    <property type="entry name" value="Retrotran_gag_2"/>
    <property type="match status" value="1"/>
</dbReference>
<dbReference type="EMBL" id="BKCJ010003728">
    <property type="protein sequence ID" value="GEU56822.1"/>
    <property type="molecule type" value="Genomic_DNA"/>
</dbReference>
<feature type="region of interest" description="Disordered" evidence="2">
    <location>
        <begin position="821"/>
        <end position="851"/>
    </location>
</feature>
<evidence type="ECO:0000256" key="1">
    <source>
        <dbReference type="SAM" id="Coils"/>
    </source>
</evidence>
<keyword evidence="3" id="KW-0808">Transferase</keyword>
<feature type="region of interest" description="Disordered" evidence="2">
    <location>
        <begin position="145"/>
        <end position="170"/>
    </location>
</feature>
<evidence type="ECO:0000313" key="3">
    <source>
        <dbReference type="EMBL" id="GEU56822.1"/>
    </source>
</evidence>
<dbReference type="GO" id="GO:0016301">
    <property type="term" value="F:kinase activity"/>
    <property type="evidence" value="ECO:0007669"/>
    <property type="project" value="UniProtKB-KW"/>
</dbReference>
<feature type="compositionally biased region" description="Basic and acidic residues" evidence="2">
    <location>
        <begin position="821"/>
        <end position="847"/>
    </location>
</feature>
<reference evidence="3" key="1">
    <citation type="journal article" date="2019" name="Sci. Rep.">
        <title>Draft genome of Tanacetum cinerariifolium, the natural source of mosquito coil.</title>
        <authorList>
            <person name="Yamashiro T."/>
            <person name="Shiraishi A."/>
            <person name="Satake H."/>
            <person name="Nakayama K."/>
        </authorList>
    </citation>
    <scope>NUCLEOTIDE SEQUENCE</scope>
</reference>
<keyword evidence="1" id="KW-0175">Coiled coil</keyword>
<organism evidence="3">
    <name type="scientific">Tanacetum cinerariifolium</name>
    <name type="common">Dalmatian daisy</name>
    <name type="synonym">Chrysanthemum cinerariifolium</name>
    <dbReference type="NCBI Taxonomy" id="118510"/>
    <lineage>
        <taxon>Eukaryota</taxon>
        <taxon>Viridiplantae</taxon>
        <taxon>Streptophyta</taxon>
        <taxon>Embryophyta</taxon>
        <taxon>Tracheophyta</taxon>
        <taxon>Spermatophyta</taxon>
        <taxon>Magnoliopsida</taxon>
        <taxon>eudicotyledons</taxon>
        <taxon>Gunneridae</taxon>
        <taxon>Pentapetalae</taxon>
        <taxon>asterids</taxon>
        <taxon>campanulids</taxon>
        <taxon>Asterales</taxon>
        <taxon>Asteraceae</taxon>
        <taxon>Asteroideae</taxon>
        <taxon>Anthemideae</taxon>
        <taxon>Anthemidinae</taxon>
        <taxon>Tanacetum</taxon>
    </lineage>
</organism>
<name>A0A6L2L856_TANCI</name>
<protein>
    <submittedName>
        <fullName evidence="3">Xylulose kinase-1</fullName>
    </submittedName>
</protein>